<dbReference type="Gene3D" id="2.130.10.10">
    <property type="entry name" value="YVTN repeat-like/Quinoprotein amine dehydrogenase"/>
    <property type="match status" value="3"/>
</dbReference>
<dbReference type="InterPro" id="IPR051973">
    <property type="entry name" value="tRNA_Anticodon_Mtase-Reg"/>
</dbReference>
<dbReference type="Pfam" id="PF00400">
    <property type="entry name" value="WD40"/>
    <property type="match status" value="3"/>
</dbReference>
<evidence type="ECO:0000256" key="6">
    <source>
        <dbReference type="ARBA" id="ARBA00038255"/>
    </source>
</evidence>
<gene>
    <name evidence="14" type="primary">wdr6</name>
</gene>
<evidence type="ECO:0000256" key="4">
    <source>
        <dbReference type="ARBA" id="ARBA00022694"/>
    </source>
</evidence>
<comment type="subunit">
    <text evidence="10">Interacts with FTSJ1; the interaction is direct, and required for 2'-O-methylation of position 34 in substrate tRNAs. Interacts with IRS4. Interacts with STK11/LKB1.</text>
</comment>
<protein>
    <recommendedName>
        <fullName evidence="7">tRNA (34-2'-O)-methyltransferase regulator WDR6</fullName>
    </recommendedName>
    <alternativeName>
        <fullName evidence="8">WD repeat-containing protein 6</fullName>
    </alternativeName>
</protein>
<reference evidence="14" key="1">
    <citation type="submission" date="2025-08" db="UniProtKB">
        <authorList>
            <consortium name="RefSeq"/>
        </authorList>
    </citation>
    <scope>IDENTIFICATION</scope>
</reference>
<dbReference type="PROSITE" id="PS50294">
    <property type="entry name" value="WD_REPEATS_REGION"/>
    <property type="match status" value="1"/>
</dbReference>
<sequence length="1244" mass="134875">MTASTNFTAMESVVLVAPVTALEFLGEEYLLAGEGPVLSVYSVQSPEKPSVSLHVLHHYRIHGIRPRLQQENVNTVEGDAAAAETSSQDKETELAVFGGKGIRLIRLSPGGRSLHPVGPLVELQDWALDVRWLGGKPCSLLGVSLAHNAVLLLELESGNAVSLCSCEEVCLLYSALLIGPCWDTAVLVGGTVFNQLVLWRPGRTEQNGQSQVERRLLGHSGVIFSLAYHRHCGWLASASDDRSVRVWSVGKLGGEWGCGEQSPTCLRVLYGHQARVFCVRLAQGRVYSAGEDGVCLLWAWEGEGRVGRRFRGHRAGGVRALAISEVGAGRGSWVATGGADGGVRLWREREEEESEKSEGNALVDLKFNGTGCPKVVRVVGVGEGVLGGVVICTDQGEVYLHQDGCWQVVWQGGPEFHSYCVMEVHFVRERGMGFGEWMCAVGNLTGGVQVFPLRQPSAGILLKAKQGKVHSLQWVVVQHASYLLASGAEGCVCRWRIGLELSESRTVLQAQPQRPFLLPPCAKRWLTAAVCLPHRGGLFWVCGDRRGSLLLYREEAGGKGTEESCGEGEIKSDNKVAVNMLSRNAPLQPISSLFGIHGKQGVTCVRERQGAFYSAGRDGCVRVVTISKGTLKIRRVQRPCRGMEWLENVLFSDSNGPDLPRGNLEASEREKKNEGGAKTGVLTGQDGEGCDKEWTNEENRGEEKKGRRGGDEGEGNQERVDEARFVMVGFHSVNFMVWDPQNQEKLLSVPCGGGHRSWAYSPLPDTSTDFHTDPKANSSAIGQGALVFIKQGSVMASHSPTGKTAGQSGLTLREGLHGRGVGCVCLVGSVAGDRGVSEQWDILVTGGEDTVLTVLAIEPQSGRVKVLALITDHISSVRTLTAIRRGGPGSDEQTTSFSCLLFSAGGRAQLQCYRLLIGFDEKFGRPMCQVTQIAGHRLDEQWERKRNRHKTVKMDPETRYMSMAVVRDGKNEVVLALACSDGAVRLFAVNESTGRIELVWENFYHQRCVLSIAHCWVGDHHGKRYALLFSSATDGSIALWDLTSVLNSENKDSWQGPSAPYFLVSVHQSGVNTLAVSEIEGAGQRDEAVVCVASGGDDGQLSALTVKLQFSKQEIEDNSVHLSAQLLSQWSVPLAHSAPVTAVHMISPTLLVSTSPDQRVCLWGVSDRGIHHRGAVFSHTADAAGLQAWLGRGPEGGAWTVVCGQGLQLLRLSDGKTEERSETDKRSKGTERMKVNLTGLYVRT</sequence>
<evidence type="ECO:0000256" key="10">
    <source>
        <dbReference type="ARBA" id="ARBA00047056"/>
    </source>
</evidence>
<evidence type="ECO:0000313" key="13">
    <source>
        <dbReference type="Proteomes" id="UP000504632"/>
    </source>
</evidence>
<evidence type="ECO:0000256" key="1">
    <source>
        <dbReference type="ARBA" id="ARBA00004496"/>
    </source>
</evidence>
<evidence type="ECO:0000256" key="5">
    <source>
        <dbReference type="ARBA" id="ARBA00022737"/>
    </source>
</evidence>
<dbReference type="InterPro" id="IPR001680">
    <property type="entry name" value="WD40_rpt"/>
</dbReference>
<feature type="repeat" description="WD" evidence="11">
    <location>
        <begin position="216"/>
        <end position="249"/>
    </location>
</feature>
<comment type="subcellular location">
    <subcellularLocation>
        <location evidence="1">Cytoplasm</location>
    </subcellularLocation>
</comment>
<evidence type="ECO:0000256" key="2">
    <source>
        <dbReference type="ARBA" id="ARBA00022490"/>
    </source>
</evidence>
<dbReference type="OrthoDB" id="5594999at2759"/>
<keyword evidence="3 11" id="KW-0853">WD repeat</keyword>
<keyword evidence="5" id="KW-0677">Repeat</keyword>
<dbReference type="GeneID" id="115820552"/>
<evidence type="ECO:0000256" key="9">
    <source>
        <dbReference type="ARBA" id="ARBA00045751"/>
    </source>
</evidence>
<keyword evidence="13" id="KW-1185">Reference proteome</keyword>
<dbReference type="PROSITE" id="PS50082">
    <property type="entry name" value="WD_REPEATS_2"/>
    <property type="match status" value="1"/>
</dbReference>
<organism evidence="13 14">
    <name type="scientific">Chanos chanos</name>
    <name type="common">Milkfish</name>
    <name type="synonym">Mugil chanos</name>
    <dbReference type="NCBI Taxonomy" id="29144"/>
    <lineage>
        <taxon>Eukaryota</taxon>
        <taxon>Metazoa</taxon>
        <taxon>Chordata</taxon>
        <taxon>Craniata</taxon>
        <taxon>Vertebrata</taxon>
        <taxon>Euteleostomi</taxon>
        <taxon>Actinopterygii</taxon>
        <taxon>Neopterygii</taxon>
        <taxon>Teleostei</taxon>
        <taxon>Ostariophysi</taxon>
        <taxon>Gonorynchiformes</taxon>
        <taxon>Chanidae</taxon>
        <taxon>Chanos</taxon>
    </lineage>
</organism>
<dbReference type="InParanoid" id="A0A6J2W3T8"/>
<keyword evidence="4" id="KW-0819">tRNA processing</keyword>
<dbReference type="PANTHER" id="PTHR14344:SF3">
    <property type="entry name" value="WD REPEAT-CONTAINING PROTEIN 6"/>
    <property type="match status" value="1"/>
</dbReference>
<dbReference type="SMART" id="SM00320">
    <property type="entry name" value="WD40"/>
    <property type="match status" value="9"/>
</dbReference>
<name>A0A6J2W3T8_CHACN</name>
<evidence type="ECO:0000256" key="7">
    <source>
        <dbReference type="ARBA" id="ARBA00040154"/>
    </source>
</evidence>
<evidence type="ECO:0000256" key="11">
    <source>
        <dbReference type="PROSITE-ProRule" id="PRU00221"/>
    </source>
</evidence>
<keyword evidence="2" id="KW-0963">Cytoplasm</keyword>
<accession>A0A6J2W3T8</accession>
<feature type="region of interest" description="Disordered" evidence="12">
    <location>
        <begin position="656"/>
        <end position="719"/>
    </location>
</feature>
<dbReference type="RefSeq" id="XP_030640030.1">
    <property type="nucleotide sequence ID" value="XM_030784170.1"/>
</dbReference>
<feature type="compositionally biased region" description="Basic and acidic residues" evidence="12">
    <location>
        <begin position="689"/>
        <end position="719"/>
    </location>
</feature>
<dbReference type="AlphaFoldDB" id="A0A6J2W3T8"/>
<dbReference type="Proteomes" id="UP000504632">
    <property type="component" value="Chromosome 9"/>
</dbReference>
<dbReference type="InterPro" id="IPR036322">
    <property type="entry name" value="WD40_repeat_dom_sf"/>
</dbReference>
<dbReference type="InterPro" id="IPR015943">
    <property type="entry name" value="WD40/YVTN_repeat-like_dom_sf"/>
</dbReference>
<feature type="compositionally biased region" description="Basic and acidic residues" evidence="12">
    <location>
        <begin position="666"/>
        <end position="675"/>
    </location>
</feature>
<dbReference type="CTD" id="11180"/>
<evidence type="ECO:0000256" key="3">
    <source>
        <dbReference type="ARBA" id="ARBA00022574"/>
    </source>
</evidence>
<proteinExistence type="inferred from homology"/>
<evidence type="ECO:0000256" key="8">
    <source>
        <dbReference type="ARBA" id="ARBA00041816"/>
    </source>
</evidence>
<comment type="function">
    <text evidence="9">Together with methyltransferase FTSJ1, methylates the 2'-O-ribose of nucleotides at position 34 of the tRNA anticodon loop of substrate tRNAs. Required for the correct positioning of the substrate tRNA for methylation. Required to suppress amino acid starvation-induced autophagy. Enhances the STK11/LKB1-induced cell growth suppression activity.</text>
</comment>
<dbReference type="GO" id="GO:0030488">
    <property type="term" value="P:tRNA methylation"/>
    <property type="evidence" value="ECO:0007669"/>
    <property type="project" value="TreeGrafter"/>
</dbReference>
<evidence type="ECO:0000256" key="12">
    <source>
        <dbReference type="SAM" id="MobiDB-lite"/>
    </source>
</evidence>
<dbReference type="GO" id="GO:0005737">
    <property type="term" value="C:cytoplasm"/>
    <property type="evidence" value="ECO:0007669"/>
    <property type="project" value="UniProtKB-SubCell"/>
</dbReference>
<comment type="similarity">
    <text evidence="6">Belongs to the WD repeat WDR6 family.</text>
</comment>
<dbReference type="SUPFAM" id="SSF50978">
    <property type="entry name" value="WD40 repeat-like"/>
    <property type="match status" value="2"/>
</dbReference>
<dbReference type="PANTHER" id="PTHR14344">
    <property type="entry name" value="WD REPEAT PROTEIN"/>
    <property type="match status" value="1"/>
</dbReference>
<evidence type="ECO:0000313" key="14">
    <source>
        <dbReference type="RefSeq" id="XP_030640030.1"/>
    </source>
</evidence>